<keyword evidence="10" id="KW-1185">Reference proteome</keyword>
<evidence type="ECO:0000256" key="3">
    <source>
        <dbReference type="ARBA" id="ARBA00022827"/>
    </source>
</evidence>
<dbReference type="OrthoDB" id="9806724at2"/>
<dbReference type="GO" id="GO:0033765">
    <property type="term" value="F:steroid dehydrogenase activity, acting on the CH-CH group of donors"/>
    <property type="evidence" value="ECO:0007669"/>
    <property type="project" value="UniProtKB-ARBA"/>
</dbReference>
<evidence type="ECO:0000259" key="7">
    <source>
        <dbReference type="Pfam" id="PF00890"/>
    </source>
</evidence>
<evidence type="ECO:0000313" key="11">
    <source>
        <dbReference type="Proteomes" id="UP000187425"/>
    </source>
</evidence>
<dbReference type="InterPro" id="IPR010960">
    <property type="entry name" value="Flavocytochrome_c"/>
</dbReference>
<feature type="chain" id="PRO_5039742063" evidence="5">
    <location>
        <begin position="21"/>
        <end position="516"/>
    </location>
</feature>
<evidence type="ECO:0000256" key="6">
    <source>
        <dbReference type="SAM" id="MobiDB-lite"/>
    </source>
</evidence>
<feature type="signal peptide" evidence="5">
    <location>
        <begin position="1"/>
        <end position="20"/>
    </location>
</feature>
<reference evidence="9 11" key="1">
    <citation type="submission" date="2016-11" db="EMBL/GenBank/DDBJ databases">
        <title>Paenibacillus species isolates.</title>
        <authorList>
            <person name="Beno S.M."/>
        </authorList>
    </citation>
    <scope>NUCLEOTIDE SEQUENCE [LARGE SCALE GENOMIC DNA]</scope>
    <source>
        <strain evidence="9 11">FSL H7-0443</strain>
        <strain evidence="8 10">FSL R5-0923</strain>
    </source>
</reference>
<gene>
    <name evidence="8" type="ORF">BSK51_20335</name>
    <name evidence="9" type="ORF">BSK65_16490</name>
</gene>
<feature type="domain" description="FAD-dependent oxidoreductase 2 FAD-binding" evidence="7">
    <location>
        <begin position="73"/>
        <end position="495"/>
    </location>
</feature>
<feature type="region of interest" description="Disordered" evidence="6">
    <location>
        <begin position="27"/>
        <end position="58"/>
    </location>
</feature>
<dbReference type="EMBL" id="MPTD01000014">
    <property type="protein sequence ID" value="OMD48857.1"/>
    <property type="molecule type" value="Genomic_DNA"/>
</dbReference>
<dbReference type="SUPFAM" id="SSF56425">
    <property type="entry name" value="Succinate dehydrogenase/fumarate reductase flavoprotein, catalytic domain"/>
    <property type="match status" value="1"/>
</dbReference>
<comment type="caution">
    <text evidence="9">The sequence shown here is derived from an EMBL/GenBank/DDBJ whole genome shotgun (WGS) entry which is preliminary data.</text>
</comment>
<feature type="compositionally biased region" description="Basic and acidic residues" evidence="6">
    <location>
        <begin position="38"/>
        <end position="52"/>
    </location>
</feature>
<evidence type="ECO:0000256" key="5">
    <source>
        <dbReference type="RuleBase" id="RU366062"/>
    </source>
</evidence>
<feature type="region of interest" description="Disordered" evidence="6">
    <location>
        <begin position="108"/>
        <end position="131"/>
    </location>
</feature>
<dbReference type="InterPro" id="IPR003953">
    <property type="entry name" value="FAD-dep_OxRdtase_2_FAD-bd"/>
</dbReference>
<dbReference type="PROSITE" id="PS51257">
    <property type="entry name" value="PROKAR_LIPOPROTEIN"/>
    <property type="match status" value="1"/>
</dbReference>
<dbReference type="Proteomes" id="UP000187425">
    <property type="component" value="Unassembled WGS sequence"/>
</dbReference>
<comment type="similarity">
    <text evidence="5">Belongs to the FAD-dependent oxidoreductase 2 family. FRD/SDH subfamily.</text>
</comment>
<dbReference type="NCBIfam" id="NF005064">
    <property type="entry name" value="PRK06481.1"/>
    <property type="match status" value="1"/>
</dbReference>
<name>A0A1R0ZF92_9BACL</name>
<proteinExistence type="inferred from homology"/>
<feature type="compositionally biased region" description="Low complexity" evidence="6">
    <location>
        <begin position="27"/>
        <end position="37"/>
    </location>
</feature>
<dbReference type="InterPro" id="IPR027477">
    <property type="entry name" value="Succ_DH/fumarate_Rdtase_cat_sf"/>
</dbReference>
<keyword evidence="4 5" id="KW-0560">Oxidoreductase</keyword>
<protein>
    <submittedName>
        <fullName evidence="9">Flavocytochrome c</fullName>
    </submittedName>
</protein>
<dbReference type="PRINTS" id="PR00368">
    <property type="entry name" value="FADPNR"/>
</dbReference>
<evidence type="ECO:0000313" key="9">
    <source>
        <dbReference type="EMBL" id="OME68886.1"/>
    </source>
</evidence>
<evidence type="ECO:0000313" key="10">
    <source>
        <dbReference type="Proteomes" id="UP000187313"/>
    </source>
</evidence>
<dbReference type="Proteomes" id="UP000187313">
    <property type="component" value="Unassembled WGS sequence"/>
</dbReference>
<feature type="compositionally biased region" description="Polar residues" evidence="6">
    <location>
        <begin position="108"/>
        <end position="123"/>
    </location>
</feature>
<dbReference type="Pfam" id="PF00890">
    <property type="entry name" value="FAD_binding_2"/>
    <property type="match status" value="1"/>
</dbReference>
<dbReference type="RefSeq" id="WP_076285167.1">
    <property type="nucleotide sequence ID" value="NZ_MPTD01000014.1"/>
</dbReference>
<dbReference type="PANTHER" id="PTHR43400">
    <property type="entry name" value="FUMARATE REDUCTASE"/>
    <property type="match status" value="1"/>
</dbReference>
<dbReference type="PANTHER" id="PTHR43400:SF7">
    <property type="entry name" value="FAD-DEPENDENT OXIDOREDUCTASE 2 FAD BINDING DOMAIN-CONTAINING PROTEIN"/>
    <property type="match status" value="1"/>
</dbReference>
<dbReference type="Gene3D" id="3.50.50.60">
    <property type="entry name" value="FAD/NAD(P)-binding domain"/>
    <property type="match status" value="1"/>
</dbReference>
<evidence type="ECO:0000256" key="1">
    <source>
        <dbReference type="ARBA" id="ARBA00001974"/>
    </source>
</evidence>
<evidence type="ECO:0000313" key="8">
    <source>
        <dbReference type="EMBL" id="OMD48857.1"/>
    </source>
</evidence>
<dbReference type="FunFam" id="3.90.700.10:FF:000007">
    <property type="entry name" value="NADH-dependent fumarate reductase"/>
    <property type="match status" value="1"/>
</dbReference>
<evidence type="ECO:0000256" key="2">
    <source>
        <dbReference type="ARBA" id="ARBA00022630"/>
    </source>
</evidence>
<sequence length="516" mass="54730">MKKTTSTALILILSVMLVIAGCGNSNSNSAGNSNGNENKSKVNETAKNDKAEAVSGASEASYTPLDQLKDNYDIVIVGAGGAGMSAALEAKAKGLNPVILEKMPVAGGNTSKSSSGMNASQTKFQKEQSIEDSNDKFYEETLKGGHDTNDKEMLRFFVDNSASAIDWLDSIGIKLNNITITGGMSEKRTHRPEDGSAVGQYLVKGLVRNVQEKEIPLFVNADVKEITQKDGKANGVKVLFNQADEKTITAKAVVVTTGGFGSNMDMISKVRPDLEGYVTTNQIGSTGDGIKMIEALGGTTVDMDQIQVHPTVQQEKSYLIGEAVRGEGSILVNSEGTRFVNELTTRDKVTEAINALPEKAATLVFDSGVKSRVKAIEQYDKMGFVIQADTIEALAKEIGVPADKLKATLDTWNSAVKNKNDAEFGRTTGMDNDLSAGPYYAIKIAPGIHYTMGGVKINTNTEVLNKDGAAIPGLYAAGEVTGGLHGQNRIGGNSVAEIIIFGRQAGIKSAEFVQAQ</sequence>
<keyword evidence="5" id="KW-0732">Signal</keyword>
<dbReference type="Gene3D" id="3.90.700.10">
    <property type="entry name" value="Succinate dehydrogenase/fumarate reductase flavoprotein, catalytic domain"/>
    <property type="match status" value="1"/>
</dbReference>
<dbReference type="SUPFAM" id="SSF51905">
    <property type="entry name" value="FAD/NAD(P)-binding domain"/>
    <property type="match status" value="1"/>
</dbReference>
<evidence type="ECO:0000256" key="4">
    <source>
        <dbReference type="ARBA" id="ARBA00023002"/>
    </source>
</evidence>
<dbReference type="EMBL" id="MPTW01000008">
    <property type="protein sequence ID" value="OME68886.1"/>
    <property type="molecule type" value="Genomic_DNA"/>
</dbReference>
<organism evidence="9 11">
    <name type="scientific">Paenibacillus odorifer</name>
    <dbReference type="NCBI Taxonomy" id="189426"/>
    <lineage>
        <taxon>Bacteria</taxon>
        <taxon>Bacillati</taxon>
        <taxon>Bacillota</taxon>
        <taxon>Bacilli</taxon>
        <taxon>Bacillales</taxon>
        <taxon>Paenibacillaceae</taxon>
        <taxon>Paenibacillus</taxon>
    </lineage>
</organism>
<accession>A0A1R0ZF92</accession>
<keyword evidence="3 5" id="KW-0274">FAD</keyword>
<keyword evidence="2 5" id="KW-0285">Flavoprotein</keyword>
<dbReference type="InterPro" id="IPR036188">
    <property type="entry name" value="FAD/NAD-bd_sf"/>
</dbReference>
<dbReference type="NCBIfam" id="TIGR01813">
    <property type="entry name" value="flavo_cyto_c"/>
    <property type="match status" value="1"/>
</dbReference>
<dbReference type="GO" id="GO:0010181">
    <property type="term" value="F:FMN binding"/>
    <property type="evidence" value="ECO:0007669"/>
    <property type="project" value="InterPro"/>
</dbReference>
<comment type="cofactor">
    <cofactor evidence="1">
        <name>FAD</name>
        <dbReference type="ChEBI" id="CHEBI:57692"/>
    </cofactor>
</comment>
<dbReference type="AlphaFoldDB" id="A0A1R0ZF92"/>
<dbReference type="InterPro" id="IPR050315">
    <property type="entry name" value="FAD-oxidoreductase_2"/>
</dbReference>